<organism evidence="3 4">
    <name type="scientific">Amycolatopsis suaedae</name>
    <dbReference type="NCBI Taxonomy" id="2510978"/>
    <lineage>
        <taxon>Bacteria</taxon>
        <taxon>Bacillati</taxon>
        <taxon>Actinomycetota</taxon>
        <taxon>Actinomycetes</taxon>
        <taxon>Pseudonocardiales</taxon>
        <taxon>Pseudonocardiaceae</taxon>
        <taxon>Amycolatopsis</taxon>
    </lineage>
</organism>
<sequence>MTALRKTAAATVAAAAVLACAAPAVAAPADSAYAIAAGGLLTIPKTPSVSGSGSESLATVALPTSGPALVKARALNADVSAGHAKASVAGLALDLGLLPNAPVDLGLVPDVAASVITAECKNGKGSVSIAGLKVGDRTIKLDKISPNTTIPLAPVLELVLNKQTRSGDSLSVTAVSVKLLGKTQTLDIASATCGKGGTEPSKPTTTTSKPDDGDKPGPGGKAPRPTPRPGHLDVTG</sequence>
<keyword evidence="4" id="KW-1185">Reference proteome</keyword>
<evidence type="ECO:0000256" key="2">
    <source>
        <dbReference type="SAM" id="SignalP"/>
    </source>
</evidence>
<feature type="signal peptide" evidence="2">
    <location>
        <begin position="1"/>
        <end position="26"/>
    </location>
</feature>
<name>A0A4Q7J014_9PSEU</name>
<evidence type="ECO:0008006" key="5">
    <source>
        <dbReference type="Google" id="ProtNLM"/>
    </source>
</evidence>
<feature type="region of interest" description="Disordered" evidence="1">
    <location>
        <begin position="191"/>
        <end position="236"/>
    </location>
</feature>
<keyword evidence="2" id="KW-0732">Signal</keyword>
<feature type="chain" id="PRO_5039062194" description="Cholesterol esterase" evidence="2">
    <location>
        <begin position="27"/>
        <end position="236"/>
    </location>
</feature>
<dbReference type="EMBL" id="SFCC01000029">
    <property type="protein sequence ID" value="RZQ59254.1"/>
    <property type="molecule type" value="Genomic_DNA"/>
</dbReference>
<evidence type="ECO:0000313" key="3">
    <source>
        <dbReference type="EMBL" id="RZQ59254.1"/>
    </source>
</evidence>
<feature type="compositionally biased region" description="Low complexity" evidence="1">
    <location>
        <begin position="198"/>
        <end position="208"/>
    </location>
</feature>
<dbReference type="RefSeq" id="WP_130479952.1">
    <property type="nucleotide sequence ID" value="NZ_SFCC01000029.1"/>
</dbReference>
<reference evidence="3 4" key="1">
    <citation type="submission" date="2019-02" db="EMBL/GenBank/DDBJ databases">
        <title>Draft genome sequence of Amycolatopsis sp. 8-3EHSu isolated from roots of Suaeda maritima.</title>
        <authorList>
            <person name="Duangmal K."/>
            <person name="Chantavorakit T."/>
        </authorList>
    </citation>
    <scope>NUCLEOTIDE SEQUENCE [LARGE SCALE GENOMIC DNA]</scope>
    <source>
        <strain evidence="3 4">8-3EHSu</strain>
    </source>
</reference>
<evidence type="ECO:0000256" key="1">
    <source>
        <dbReference type="SAM" id="MobiDB-lite"/>
    </source>
</evidence>
<dbReference type="NCBIfam" id="NF040603">
    <property type="entry name" value="choice_anch_P"/>
    <property type="match status" value="1"/>
</dbReference>
<gene>
    <name evidence="3" type="ORF">EWH70_35290</name>
</gene>
<proteinExistence type="predicted"/>
<evidence type="ECO:0000313" key="4">
    <source>
        <dbReference type="Proteomes" id="UP000292003"/>
    </source>
</evidence>
<dbReference type="PROSITE" id="PS51257">
    <property type="entry name" value="PROKAR_LIPOPROTEIN"/>
    <property type="match status" value="1"/>
</dbReference>
<accession>A0A4Q7J014</accession>
<dbReference type="Proteomes" id="UP000292003">
    <property type="component" value="Unassembled WGS sequence"/>
</dbReference>
<dbReference type="AlphaFoldDB" id="A0A4Q7J014"/>
<dbReference type="OrthoDB" id="3626138at2"/>
<comment type="caution">
    <text evidence="3">The sequence shown here is derived from an EMBL/GenBank/DDBJ whole genome shotgun (WGS) entry which is preliminary data.</text>
</comment>
<protein>
    <recommendedName>
        <fullName evidence="5">Cholesterol esterase</fullName>
    </recommendedName>
</protein>